<evidence type="ECO:0000259" key="1">
    <source>
        <dbReference type="Pfam" id="PF01909"/>
    </source>
</evidence>
<gene>
    <name evidence="2" type="ORF">NL53_02910</name>
</gene>
<dbReference type="InterPro" id="IPR002934">
    <property type="entry name" value="Polymerase_NTP_transf_dom"/>
</dbReference>
<dbReference type="RefSeq" id="WP_038212475.1">
    <property type="nucleotide sequence ID" value="NZ_JRWM01000003.1"/>
</dbReference>
<keyword evidence="3" id="KW-1185">Reference proteome</keyword>
<dbReference type="Pfam" id="PF01909">
    <property type="entry name" value="NTP_transf_2"/>
    <property type="match status" value="1"/>
</dbReference>
<evidence type="ECO:0000313" key="2">
    <source>
        <dbReference type="EMBL" id="KHA62249.1"/>
    </source>
</evidence>
<name>A0ABR4YFJ4_9VIBR</name>
<dbReference type="Proteomes" id="UP000030520">
    <property type="component" value="Unassembled WGS sequence"/>
</dbReference>
<evidence type="ECO:0000313" key="3">
    <source>
        <dbReference type="Proteomes" id="UP000030520"/>
    </source>
</evidence>
<dbReference type="Gene3D" id="3.30.460.10">
    <property type="entry name" value="Beta Polymerase, domain 2"/>
    <property type="match status" value="1"/>
</dbReference>
<dbReference type="InterPro" id="IPR043519">
    <property type="entry name" value="NT_sf"/>
</dbReference>
<dbReference type="CDD" id="cd05403">
    <property type="entry name" value="NT_KNTase_like"/>
    <property type="match status" value="1"/>
</dbReference>
<dbReference type="SUPFAM" id="SSF81301">
    <property type="entry name" value="Nucleotidyltransferase"/>
    <property type="match status" value="1"/>
</dbReference>
<organism evidence="2 3">
    <name type="scientific">Vibrio variabilis</name>
    <dbReference type="NCBI Taxonomy" id="990271"/>
    <lineage>
        <taxon>Bacteria</taxon>
        <taxon>Pseudomonadati</taxon>
        <taxon>Pseudomonadota</taxon>
        <taxon>Gammaproteobacteria</taxon>
        <taxon>Vibrionales</taxon>
        <taxon>Vibrionaceae</taxon>
        <taxon>Vibrio</taxon>
    </lineage>
</organism>
<sequence>MLENKGLTSQGYIDNPYSVEYVQPEFTPVVEQMLRRLKETFPDQLHSVYLYGSVPRGKAVFGQSDLDVSVVFHQPLSSNDHKQLQRLANELTSQCSAISKLDFDPGHLQEVLAEEEEYRWQFWLKHCCCCLWGEDLSTGFRLHKPSLRIAWQLNEDLSQVLESARESIQTQDGKASAKVLGKKLLRSAYLLVAEQDNSWLSDLDSIAKVLRQYYPDDVTSIELCLRLAQGECGNVHRINELISGFGYKVVKQIEKAKA</sequence>
<protein>
    <submittedName>
        <fullName evidence="2">Nucleotidyltransferase</fullName>
    </submittedName>
</protein>
<comment type="caution">
    <text evidence="2">The sequence shown here is derived from an EMBL/GenBank/DDBJ whole genome shotgun (WGS) entry which is preliminary data.</text>
</comment>
<reference evidence="2 3" key="1">
    <citation type="submission" date="2014-10" db="EMBL/GenBank/DDBJ databases">
        <title>Genome sequencing of Vibrio variabilis T01.</title>
        <authorList>
            <person name="Chan K.-G."/>
            <person name="Mohamad N.I."/>
        </authorList>
    </citation>
    <scope>NUCLEOTIDE SEQUENCE [LARGE SCALE GENOMIC DNA]</scope>
    <source>
        <strain evidence="2 3">T01</strain>
    </source>
</reference>
<proteinExistence type="predicted"/>
<feature type="domain" description="Polymerase nucleotidyl transferase" evidence="1">
    <location>
        <begin position="31"/>
        <end position="88"/>
    </location>
</feature>
<accession>A0ABR4YFJ4</accession>
<dbReference type="EMBL" id="JRWM01000003">
    <property type="protein sequence ID" value="KHA62249.1"/>
    <property type="molecule type" value="Genomic_DNA"/>
</dbReference>